<protein>
    <submittedName>
        <fullName evidence="1">Uncharacterized protein</fullName>
    </submittedName>
</protein>
<reference evidence="2" key="1">
    <citation type="submission" date="2015-01" db="EMBL/GenBank/DDBJ databases">
        <authorList>
            <person name="Aksoy S."/>
            <person name="Warren W."/>
            <person name="Wilson R.K."/>
        </authorList>
    </citation>
    <scope>NUCLEOTIDE SEQUENCE [LARGE SCALE GENOMIC DNA]</scope>
    <source>
        <strain evidence="2">IAEA</strain>
    </source>
</reference>
<sequence length="104" mass="11882">MSKSVPDPELSNISVQENGSLDGYLPAHWITKSLEQRNCESLLFDLRICIESSHQREAHVSNVKSGRMLFEKICTNAAIIIKGTRRRASQWMNVHPKIVYVSER</sequence>
<dbReference type="EnsemblMetazoa" id="GPPI025067-RA">
    <property type="protein sequence ID" value="GPPI025067-PA"/>
    <property type="gene ID" value="GPPI025067"/>
</dbReference>
<dbReference type="VEuPathDB" id="VectorBase:GPPI025067"/>
<evidence type="ECO:0000313" key="2">
    <source>
        <dbReference type="Proteomes" id="UP000092460"/>
    </source>
</evidence>
<organism evidence="1 2">
    <name type="scientific">Glossina palpalis gambiensis</name>
    <dbReference type="NCBI Taxonomy" id="67801"/>
    <lineage>
        <taxon>Eukaryota</taxon>
        <taxon>Metazoa</taxon>
        <taxon>Ecdysozoa</taxon>
        <taxon>Arthropoda</taxon>
        <taxon>Hexapoda</taxon>
        <taxon>Insecta</taxon>
        <taxon>Pterygota</taxon>
        <taxon>Neoptera</taxon>
        <taxon>Endopterygota</taxon>
        <taxon>Diptera</taxon>
        <taxon>Brachycera</taxon>
        <taxon>Muscomorpha</taxon>
        <taxon>Hippoboscoidea</taxon>
        <taxon>Glossinidae</taxon>
        <taxon>Glossina</taxon>
    </lineage>
</organism>
<dbReference type="Proteomes" id="UP000092460">
    <property type="component" value="Unassembled WGS sequence"/>
</dbReference>
<dbReference type="EMBL" id="JXJN01011611">
    <property type="status" value="NOT_ANNOTATED_CDS"/>
    <property type="molecule type" value="Genomic_DNA"/>
</dbReference>
<proteinExistence type="predicted"/>
<reference evidence="1" key="2">
    <citation type="submission" date="2020-05" db="UniProtKB">
        <authorList>
            <consortium name="EnsemblMetazoa"/>
        </authorList>
    </citation>
    <scope>IDENTIFICATION</scope>
    <source>
        <strain evidence="1">IAEA</strain>
    </source>
</reference>
<keyword evidence="2" id="KW-1185">Reference proteome</keyword>
<dbReference type="AlphaFoldDB" id="A0A1B0BBR1"/>
<evidence type="ECO:0000313" key="1">
    <source>
        <dbReference type="EnsemblMetazoa" id="GPPI025067-PA"/>
    </source>
</evidence>
<name>A0A1B0BBR1_9MUSC</name>
<accession>A0A1B0BBR1</accession>